<evidence type="ECO:0000313" key="6">
    <source>
        <dbReference type="Proteomes" id="UP001497525"/>
    </source>
</evidence>
<sequence>MAHFVGTWKLTKSDNFDAVLQKLGVNVIKRKLINSTHPEVTYTLDGENMTIKTVSALKTTTIHFQFGKEFEEKTADDRTVMSTVTKESDDKLVQIQKHPDNTTEIVREVHGDSLTSHVSVGDVKAVLQYTKK</sequence>
<dbReference type="PANTHER" id="PTHR11955">
    <property type="entry name" value="FATTY ACID BINDING PROTEIN"/>
    <property type="match status" value="1"/>
</dbReference>
<evidence type="ECO:0000259" key="4">
    <source>
        <dbReference type="PROSITE" id="PS00214"/>
    </source>
</evidence>
<dbReference type="InterPro" id="IPR012674">
    <property type="entry name" value="Calycin"/>
</dbReference>
<comment type="caution">
    <text evidence="5">The sequence shown here is derived from an EMBL/GenBank/DDBJ whole genome shotgun (WGS) entry which is preliminary data.</text>
</comment>
<dbReference type="Pfam" id="PF00061">
    <property type="entry name" value="Lipocalin"/>
    <property type="match status" value="1"/>
</dbReference>
<dbReference type="SUPFAM" id="SSF50814">
    <property type="entry name" value="Lipocalins"/>
    <property type="match status" value="1"/>
</dbReference>
<comment type="similarity">
    <text evidence="1 3">Belongs to the calycin superfamily. Fatty-acid binding protein (FABP) family.</text>
</comment>
<keyword evidence="2" id="KW-0446">Lipid-binding</keyword>
<reference evidence="5" key="1">
    <citation type="submission" date="2024-06" db="EMBL/GenBank/DDBJ databases">
        <authorList>
            <person name="Liu X."/>
            <person name="Lenzi L."/>
            <person name="Haldenby T S."/>
            <person name="Uol C."/>
        </authorList>
    </citation>
    <scope>NUCLEOTIDE SEQUENCE</scope>
</reference>
<name>A0AAV2TG44_CALDB</name>
<evidence type="ECO:0000256" key="3">
    <source>
        <dbReference type="RuleBase" id="RU003696"/>
    </source>
</evidence>
<evidence type="ECO:0000256" key="2">
    <source>
        <dbReference type="ARBA" id="ARBA00023121"/>
    </source>
</evidence>
<feature type="domain" description="Cytosolic fatty-acid binding proteins" evidence="4">
    <location>
        <begin position="6"/>
        <end position="23"/>
    </location>
</feature>
<dbReference type="AlphaFoldDB" id="A0AAV2TG44"/>
<accession>A0AAV2TG44</accession>
<dbReference type="EMBL" id="CAXLJL010000267">
    <property type="protein sequence ID" value="CAL5135453.1"/>
    <property type="molecule type" value="Genomic_DNA"/>
</dbReference>
<gene>
    <name evidence="5" type="ORF">CDAUBV1_LOCUS9593</name>
</gene>
<dbReference type="GO" id="GO:0008289">
    <property type="term" value="F:lipid binding"/>
    <property type="evidence" value="ECO:0007669"/>
    <property type="project" value="UniProtKB-KW"/>
</dbReference>
<dbReference type="Gene3D" id="2.40.128.20">
    <property type="match status" value="1"/>
</dbReference>
<evidence type="ECO:0000313" key="5">
    <source>
        <dbReference type="EMBL" id="CAL5135453.1"/>
    </source>
</evidence>
<dbReference type="PRINTS" id="PR00178">
    <property type="entry name" value="FATTYACIDBP"/>
</dbReference>
<dbReference type="InterPro" id="IPR031259">
    <property type="entry name" value="ILBP"/>
</dbReference>
<dbReference type="PROSITE" id="PS00214">
    <property type="entry name" value="FABP"/>
    <property type="match status" value="1"/>
</dbReference>
<dbReference type="FunFam" id="2.40.128.20:FF:000001">
    <property type="entry name" value="Fatty acid-binding protein, adipocyte"/>
    <property type="match status" value="1"/>
</dbReference>
<dbReference type="CDD" id="cd00742">
    <property type="entry name" value="FABP"/>
    <property type="match status" value="1"/>
</dbReference>
<dbReference type="InterPro" id="IPR000463">
    <property type="entry name" value="Fatty_acid-bd"/>
</dbReference>
<organism evidence="5 6">
    <name type="scientific">Calicophoron daubneyi</name>
    <name type="common">Rumen fluke</name>
    <name type="synonym">Paramphistomum daubneyi</name>
    <dbReference type="NCBI Taxonomy" id="300641"/>
    <lineage>
        <taxon>Eukaryota</taxon>
        <taxon>Metazoa</taxon>
        <taxon>Spiralia</taxon>
        <taxon>Lophotrochozoa</taxon>
        <taxon>Platyhelminthes</taxon>
        <taxon>Trematoda</taxon>
        <taxon>Digenea</taxon>
        <taxon>Plagiorchiida</taxon>
        <taxon>Pronocephalata</taxon>
        <taxon>Paramphistomoidea</taxon>
        <taxon>Paramphistomidae</taxon>
        <taxon>Calicophoron</taxon>
    </lineage>
</organism>
<protein>
    <recommendedName>
        <fullName evidence="4">Cytosolic fatty-acid binding proteins domain-containing protein</fullName>
    </recommendedName>
</protein>
<proteinExistence type="inferred from homology"/>
<evidence type="ECO:0000256" key="1">
    <source>
        <dbReference type="ARBA" id="ARBA00008390"/>
    </source>
</evidence>
<dbReference type="InterPro" id="IPR000566">
    <property type="entry name" value="Lipocln_cytosolic_FA-bd_dom"/>
</dbReference>
<dbReference type="Proteomes" id="UP001497525">
    <property type="component" value="Unassembled WGS sequence"/>
</dbReference>
<keyword evidence="3" id="KW-0813">Transport</keyword>